<keyword evidence="2" id="KW-0645">Protease</keyword>
<dbReference type="eggNOG" id="ENOG502RYKG">
    <property type="taxonomic scope" value="Eukaryota"/>
</dbReference>
<feature type="chain" id="PRO_5004733877" description="Peptidase M43 pregnancy-associated plasma-A domain-containing protein" evidence="10">
    <location>
        <begin position="27"/>
        <end position="422"/>
    </location>
</feature>
<keyword evidence="13" id="KW-1185">Reference proteome</keyword>
<dbReference type="EMBL" id="KI545851">
    <property type="protein sequence ID" value="EST10027.1"/>
    <property type="molecule type" value="Genomic_DNA"/>
</dbReference>
<dbReference type="SUPFAM" id="SSF55486">
    <property type="entry name" value="Metalloproteases ('zincins'), catalytic domain"/>
    <property type="match status" value="1"/>
</dbReference>
<feature type="signal peptide" evidence="10">
    <location>
        <begin position="1"/>
        <end position="26"/>
    </location>
</feature>
<dbReference type="GO" id="GO:0046872">
    <property type="term" value="F:metal ion binding"/>
    <property type="evidence" value="ECO:0007669"/>
    <property type="project" value="UniProtKB-KW"/>
</dbReference>
<dbReference type="GO" id="GO:0008237">
    <property type="term" value="F:metallopeptidase activity"/>
    <property type="evidence" value="ECO:0007669"/>
    <property type="project" value="UniProtKB-KW"/>
</dbReference>
<evidence type="ECO:0000256" key="2">
    <source>
        <dbReference type="ARBA" id="ARBA00022670"/>
    </source>
</evidence>
<evidence type="ECO:0000256" key="7">
    <source>
        <dbReference type="ARBA" id="ARBA00023049"/>
    </source>
</evidence>
<accession>V5GVY6</accession>
<evidence type="ECO:0000256" key="8">
    <source>
        <dbReference type="ARBA" id="ARBA00023157"/>
    </source>
</evidence>
<dbReference type="PANTHER" id="PTHR47466:SF1">
    <property type="entry name" value="METALLOPROTEASE MEP1 (AFU_ORTHOLOGUE AFUA_1G07730)-RELATED"/>
    <property type="match status" value="1"/>
</dbReference>
<dbReference type="CDD" id="cd04275">
    <property type="entry name" value="ZnMc_pappalysin_like"/>
    <property type="match status" value="1"/>
</dbReference>
<feature type="compositionally biased region" description="Basic and acidic residues" evidence="9">
    <location>
        <begin position="96"/>
        <end position="112"/>
    </location>
</feature>
<dbReference type="Gene3D" id="3.40.390.10">
    <property type="entry name" value="Collagenase (Catalytic Domain)"/>
    <property type="match status" value="1"/>
</dbReference>
<dbReference type="GeneID" id="27418683"/>
<dbReference type="InterPro" id="IPR024079">
    <property type="entry name" value="MetalloPept_cat_dom_sf"/>
</dbReference>
<evidence type="ECO:0000256" key="4">
    <source>
        <dbReference type="ARBA" id="ARBA00022729"/>
    </source>
</evidence>
<evidence type="ECO:0000313" key="12">
    <source>
        <dbReference type="EMBL" id="EST10027.1"/>
    </source>
</evidence>
<dbReference type="OMA" id="RTRFCAQ"/>
<protein>
    <recommendedName>
        <fullName evidence="11">Peptidase M43 pregnancy-associated plasma-A domain-containing protein</fullName>
    </recommendedName>
</protein>
<evidence type="ECO:0000259" key="11">
    <source>
        <dbReference type="Pfam" id="PF05572"/>
    </source>
</evidence>
<evidence type="ECO:0000256" key="9">
    <source>
        <dbReference type="SAM" id="MobiDB-lite"/>
    </source>
</evidence>
<dbReference type="AlphaFoldDB" id="V5GVY6"/>
<feature type="region of interest" description="Disordered" evidence="9">
    <location>
        <begin position="83"/>
        <end position="134"/>
    </location>
</feature>
<dbReference type="GO" id="GO:0006508">
    <property type="term" value="P:proteolysis"/>
    <property type="evidence" value="ECO:0007669"/>
    <property type="project" value="UniProtKB-KW"/>
</dbReference>
<comment type="similarity">
    <text evidence="1">Belongs to the peptidase M43B family.</text>
</comment>
<feature type="domain" description="Peptidase M43 pregnancy-associated plasma-A" evidence="11">
    <location>
        <begin position="285"/>
        <end position="414"/>
    </location>
</feature>
<evidence type="ECO:0000256" key="1">
    <source>
        <dbReference type="ARBA" id="ARBA00008721"/>
    </source>
</evidence>
<proteinExistence type="inferred from homology"/>
<keyword evidence="6" id="KW-0862">Zinc</keyword>
<keyword evidence="4 10" id="KW-0732">Signal</keyword>
<evidence type="ECO:0000256" key="3">
    <source>
        <dbReference type="ARBA" id="ARBA00022723"/>
    </source>
</evidence>
<keyword evidence="3" id="KW-0479">Metal-binding</keyword>
<keyword evidence="5" id="KW-0378">Hydrolase</keyword>
<dbReference type="PANTHER" id="PTHR47466">
    <property type="match status" value="1"/>
</dbReference>
<sequence>MWSPKQLASTILLVLLALQIHQHVLGTDLVFARPVEANKTNPTLDDLLTQSETISRCGEEVKDPPIHSESVLQALSVLNSQQDIQPSQPVRIISHPGKDPVKQDSENDHSDKGPIQARNDQGPTNEEGAKHKSTEALESTLQALQVPRTRFCAQPDNTNHTMDEIAETLVKKERKRLAHIRQERLSSASANHIEFPFLTDADIIAEATKTVQVVWHVIHSGSTGNLSRATINAQMDSFSSDYKSFGFTFNLNATDRVNNAQWFRNVAPDNAQQTAMKAALRQGDAKVLNLYSVDFSNGLLGYSTFPWMVQNNLLDDGVVFQYSSVPGGSETGYNLGKTLTHEVGHWLGLYHVFQGGCSAPGDYVDDTPPQSIATSGCPTGQDSCRGGGVDSIHNYSTDACLTEFTEGQAVRMAALTAEYRGL</sequence>
<dbReference type="Pfam" id="PF05572">
    <property type="entry name" value="Peptidase_M43"/>
    <property type="match status" value="1"/>
</dbReference>
<dbReference type="Proteomes" id="UP000019377">
    <property type="component" value="Unassembled WGS sequence"/>
</dbReference>
<dbReference type="STRING" id="1365824.V5GVY6"/>
<evidence type="ECO:0000256" key="10">
    <source>
        <dbReference type="SAM" id="SignalP"/>
    </source>
</evidence>
<name>V5GVY6_KALBG</name>
<evidence type="ECO:0000313" key="13">
    <source>
        <dbReference type="Proteomes" id="UP000019377"/>
    </source>
</evidence>
<dbReference type="HOGENOM" id="CLU_700444_0_0_1"/>
<keyword evidence="7" id="KW-0482">Metalloprotease</keyword>
<keyword evidence="8" id="KW-1015">Disulfide bond</keyword>
<dbReference type="InterPro" id="IPR008754">
    <property type="entry name" value="Peptidase_M43"/>
</dbReference>
<dbReference type="OrthoDB" id="536211at2759"/>
<evidence type="ECO:0000256" key="5">
    <source>
        <dbReference type="ARBA" id="ARBA00022801"/>
    </source>
</evidence>
<dbReference type="RefSeq" id="XP_016295016.1">
    <property type="nucleotide sequence ID" value="XM_016436054.1"/>
</dbReference>
<gene>
    <name evidence="12" type="ORF">PSEUBRA_SCAF1g00492</name>
</gene>
<evidence type="ECO:0000256" key="6">
    <source>
        <dbReference type="ARBA" id="ARBA00022833"/>
    </source>
</evidence>
<reference evidence="13" key="1">
    <citation type="journal article" date="2013" name="Genome Announc.">
        <title>Draft genome sequence of Pseudozyma brasiliensis sp. nov. strain GHG001, a high producer of endo-1,4-xylanase isolated from an insect pest of sugarcane.</title>
        <authorList>
            <person name="Oliveira J.V.D.C."/>
            <person name="dos Santos R.A.C."/>
            <person name="Borges T.A."/>
            <person name="Riano-Pachon D.M."/>
            <person name="Goldman G.H."/>
        </authorList>
    </citation>
    <scope>NUCLEOTIDE SEQUENCE [LARGE SCALE GENOMIC DNA]</scope>
    <source>
        <strain evidence="13">GHG001</strain>
    </source>
</reference>
<organism evidence="12 13">
    <name type="scientific">Kalmanozyma brasiliensis (strain GHG001)</name>
    <name type="common">Yeast</name>
    <name type="synonym">Pseudozyma brasiliensis</name>
    <dbReference type="NCBI Taxonomy" id="1365824"/>
    <lineage>
        <taxon>Eukaryota</taxon>
        <taxon>Fungi</taxon>
        <taxon>Dikarya</taxon>
        <taxon>Basidiomycota</taxon>
        <taxon>Ustilaginomycotina</taxon>
        <taxon>Ustilaginomycetes</taxon>
        <taxon>Ustilaginales</taxon>
        <taxon>Ustilaginaceae</taxon>
        <taxon>Kalmanozyma</taxon>
    </lineage>
</organism>